<keyword evidence="4" id="KW-1185">Reference proteome</keyword>
<dbReference type="EMBL" id="LILC01000021">
    <property type="protein sequence ID" value="KOO43454.1"/>
    <property type="molecule type" value="Genomic_DNA"/>
</dbReference>
<evidence type="ECO:0000259" key="2">
    <source>
        <dbReference type="Pfam" id="PF10400"/>
    </source>
</evidence>
<dbReference type="InterPro" id="IPR018309">
    <property type="entry name" value="Tscrpt_reg_PadR_C"/>
</dbReference>
<evidence type="ECO:0000313" key="4">
    <source>
        <dbReference type="Proteomes" id="UP000037558"/>
    </source>
</evidence>
<proteinExistence type="predicted"/>
<sequence length="206" mass="23887">MTIEHYILAVISTRPCTGYDIKQEFEHPGAGMYWGISFGSIYPKLKKLESEGLIETLHHEETGRGKKVYDLTSKGWRELQKWLKESPQPPILKDELLIKVSFWNHVMLEDREGVIPHLLKRKKETEETLAYYTNWPKNGVSTISEFGMYTIQYVQKKLQAELEWIDETIEAVKGPAKPPAQDPSNLIDKKKERIKKALELEKSDES</sequence>
<dbReference type="RefSeq" id="WP_053402366.1">
    <property type="nucleotide sequence ID" value="NZ_LILC01000021.1"/>
</dbReference>
<dbReference type="InterPro" id="IPR005149">
    <property type="entry name" value="Tscrpt_reg_PadR_N"/>
</dbReference>
<dbReference type="Gene3D" id="1.10.10.10">
    <property type="entry name" value="Winged helix-like DNA-binding domain superfamily/Winged helix DNA-binding domain"/>
    <property type="match status" value="1"/>
</dbReference>
<feature type="domain" description="Transcription regulator PadR C-terminal" evidence="2">
    <location>
        <begin position="92"/>
        <end position="172"/>
    </location>
</feature>
<protein>
    <recommendedName>
        <fullName evidence="5">PadR family transcriptional regulator</fullName>
    </recommendedName>
</protein>
<dbReference type="Proteomes" id="UP000037558">
    <property type="component" value="Unassembled WGS sequence"/>
</dbReference>
<dbReference type="PANTHER" id="PTHR43252">
    <property type="entry name" value="TRANSCRIPTIONAL REGULATOR YQJI"/>
    <property type="match status" value="1"/>
</dbReference>
<dbReference type="AlphaFoldDB" id="A0A0M0KXC1"/>
<evidence type="ECO:0000313" key="3">
    <source>
        <dbReference type="EMBL" id="KOO43454.1"/>
    </source>
</evidence>
<reference evidence="4" key="1">
    <citation type="submission" date="2015-08" db="EMBL/GenBank/DDBJ databases">
        <title>Fjat-14210 dsm16467.</title>
        <authorList>
            <person name="Liu B."/>
            <person name="Wang J."/>
            <person name="Zhu Y."/>
            <person name="Liu G."/>
            <person name="Chen Q."/>
            <person name="Chen Z."/>
            <person name="Lan J."/>
            <person name="Che J."/>
            <person name="Ge C."/>
            <person name="Shi H."/>
            <person name="Pan Z."/>
            <person name="Liu X."/>
        </authorList>
    </citation>
    <scope>NUCLEOTIDE SEQUENCE [LARGE SCALE GENOMIC DNA]</scope>
    <source>
        <strain evidence="4">DSM 16467</strain>
    </source>
</reference>
<comment type="caution">
    <text evidence="3">The sequence shown here is derived from an EMBL/GenBank/DDBJ whole genome shotgun (WGS) entry which is preliminary data.</text>
</comment>
<dbReference type="InterPro" id="IPR036390">
    <property type="entry name" value="WH_DNA-bd_sf"/>
</dbReference>
<dbReference type="InterPro" id="IPR036388">
    <property type="entry name" value="WH-like_DNA-bd_sf"/>
</dbReference>
<evidence type="ECO:0000259" key="1">
    <source>
        <dbReference type="Pfam" id="PF03551"/>
    </source>
</evidence>
<feature type="domain" description="Transcription regulator PadR N-terminal" evidence="1">
    <location>
        <begin position="7"/>
        <end position="81"/>
    </location>
</feature>
<dbReference type="SUPFAM" id="SSF46785">
    <property type="entry name" value="Winged helix' DNA-binding domain"/>
    <property type="match status" value="1"/>
</dbReference>
<dbReference type="PATRIC" id="fig|284581.3.peg.1124"/>
<organism evidence="3 4">
    <name type="scientific">Priestia koreensis</name>
    <dbReference type="NCBI Taxonomy" id="284581"/>
    <lineage>
        <taxon>Bacteria</taxon>
        <taxon>Bacillati</taxon>
        <taxon>Bacillota</taxon>
        <taxon>Bacilli</taxon>
        <taxon>Bacillales</taxon>
        <taxon>Bacillaceae</taxon>
        <taxon>Priestia</taxon>
    </lineage>
</organism>
<name>A0A0M0KXC1_9BACI</name>
<dbReference type="PANTHER" id="PTHR43252:SF2">
    <property type="entry name" value="TRANSCRIPTION REGULATOR, PADR-LIKE FAMILY"/>
    <property type="match status" value="1"/>
</dbReference>
<dbReference type="Pfam" id="PF10400">
    <property type="entry name" value="Vir_act_alpha_C"/>
    <property type="match status" value="1"/>
</dbReference>
<accession>A0A0M0KXC1</accession>
<evidence type="ECO:0008006" key="5">
    <source>
        <dbReference type="Google" id="ProtNLM"/>
    </source>
</evidence>
<dbReference type="Pfam" id="PF03551">
    <property type="entry name" value="PadR"/>
    <property type="match status" value="1"/>
</dbReference>
<gene>
    <name evidence="3" type="ORF">AMD01_15615</name>
</gene>
<dbReference type="OrthoDB" id="9783723at2"/>
<dbReference type="STRING" id="284581.AMD01_15615"/>